<feature type="transmembrane region" description="Helical" evidence="2">
    <location>
        <begin position="46"/>
        <end position="69"/>
    </location>
</feature>
<reference evidence="3 4" key="1">
    <citation type="submission" date="2024-08" db="EMBL/GenBank/DDBJ databases">
        <authorList>
            <person name="Cucini C."/>
            <person name="Frati F."/>
        </authorList>
    </citation>
    <scope>NUCLEOTIDE SEQUENCE [LARGE SCALE GENOMIC DNA]</scope>
</reference>
<organism evidence="3 4">
    <name type="scientific">Orchesella dallaii</name>
    <dbReference type="NCBI Taxonomy" id="48710"/>
    <lineage>
        <taxon>Eukaryota</taxon>
        <taxon>Metazoa</taxon>
        <taxon>Ecdysozoa</taxon>
        <taxon>Arthropoda</taxon>
        <taxon>Hexapoda</taxon>
        <taxon>Collembola</taxon>
        <taxon>Entomobryomorpha</taxon>
        <taxon>Entomobryoidea</taxon>
        <taxon>Orchesellidae</taxon>
        <taxon>Orchesellinae</taxon>
        <taxon>Orchesella</taxon>
    </lineage>
</organism>
<evidence type="ECO:0000256" key="1">
    <source>
        <dbReference type="SAM" id="MobiDB-lite"/>
    </source>
</evidence>
<proteinExistence type="predicted"/>
<comment type="caution">
    <text evidence="3">The sequence shown here is derived from an EMBL/GenBank/DDBJ whole genome shotgun (WGS) entry which is preliminary data.</text>
</comment>
<evidence type="ECO:0008006" key="5">
    <source>
        <dbReference type="Google" id="ProtNLM"/>
    </source>
</evidence>
<dbReference type="Proteomes" id="UP001642540">
    <property type="component" value="Unassembled WGS sequence"/>
</dbReference>
<evidence type="ECO:0000313" key="3">
    <source>
        <dbReference type="EMBL" id="CAL8119188.1"/>
    </source>
</evidence>
<evidence type="ECO:0000313" key="4">
    <source>
        <dbReference type="Proteomes" id="UP001642540"/>
    </source>
</evidence>
<gene>
    <name evidence="3" type="ORF">ODALV1_LOCUS18434</name>
</gene>
<feature type="compositionally biased region" description="Basic and acidic residues" evidence="1">
    <location>
        <begin position="207"/>
        <end position="218"/>
    </location>
</feature>
<sequence length="291" mass="33172">MDDCRNYTFEFGFVKEMHKTTKLLAPKEMYPTECSDSCATRRFRRYILYGVLFSCLVVLAGMHFVWFLVSRRKLKDETRDYVARKMEFVSVSRSDLRSERQESLAGNINVEERSASSFGKGHFLNQQQQDSPTRFPSACSPLQARSISGLIPGLNMIEEENFVEMSRCSTSSTSRTRSVIKEAVHEPVIVTVATVSAIFQEEVTRGRFEDSGGDEDGRSSGCFDADISDIIHSPGKDSHLTHHKHHHQNGVRGGSGTPSGLYVKKECERINRRHHHHHRQQRQHHISDESD</sequence>
<keyword evidence="4" id="KW-1185">Reference proteome</keyword>
<feature type="region of interest" description="Disordered" evidence="1">
    <location>
        <begin position="207"/>
        <end position="261"/>
    </location>
</feature>
<dbReference type="EMBL" id="CAXLJM020000058">
    <property type="protein sequence ID" value="CAL8119188.1"/>
    <property type="molecule type" value="Genomic_DNA"/>
</dbReference>
<keyword evidence="2" id="KW-0812">Transmembrane</keyword>
<keyword evidence="2" id="KW-1133">Transmembrane helix</keyword>
<evidence type="ECO:0000256" key="2">
    <source>
        <dbReference type="SAM" id="Phobius"/>
    </source>
</evidence>
<protein>
    <recommendedName>
        <fullName evidence="5">Transmembrane protein</fullName>
    </recommendedName>
</protein>
<accession>A0ABP1R8V7</accession>
<name>A0ABP1R8V7_9HEXA</name>
<keyword evidence="2" id="KW-0472">Membrane</keyword>